<organism evidence="2 3">
    <name type="scientific">Sphingobium boeckii</name>
    <dbReference type="NCBI Taxonomy" id="1082345"/>
    <lineage>
        <taxon>Bacteria</taxon>
        <taxon>Pseudomonadati</taxon>
        <taxon>Pseudomonadota</taxon>
        <taxon>Alphaproteobacteria</taxon>
        <taxon>Sphingomonadales</taxon>
        <taxon>Sphingomonadaceae</taxon>
        <taxon>Sphingobium</taxon>
    </lineage>
</organism>
<evidence type="ECO:0000313" key="3">
    <source>
        <dbReference type="Proteomes" id="UP000549617"/>
    </source>
</evidence>
<name>A0A7W9AHR3_9SPHN</name>
<dbReference type="SUPFAM" id="SSF51735">
    <property type="entry name" value="NAD(P)-binding Rossmann-fold domains"/>
    <property type="match status" value="1"/>
</dbReference>
<accession>A0A7W9AHR3</accession>
<dbReference type="InterPro" id="IPR036291">
    <property type="entry name" value="NAD(P)-bd_dom_sf"/>
</dbReference>
<comment type="caution">
    <text evidence="2">The sequence shown here is derived from an EMBL/GenBank/DDBJ whole genome shotgun (WGS) entry which is preliminary data.</text>
</comment>
<dbReference type="Proteomes" id="UP000549617">
    <property type="component" value="Unassembled WGS sequence"/>
</dbReference>
<dbReference type="RefSeq" id="WP_184017813.1">
    <property type="nucleotide sequence ID" value="NZ_JACIJC010000003.1"/>
</dbReference>
<sequence length="341" mass="36770">MAIRVVQWTSGGVARAAVRGVLAQPDLELVGCHVWSADKAGQDIGTLCNLPPLGINATNDIEHILRLAPDVVLYMPLIWSVDDMVRLLEAGINVISTANFITGRSYGEDEQKRLIDAAMRGGASLYGSGVNPGQASAMALTAAAACRQIERITIHEAADSTSYESAETWRALGFGGPPDAPGIADAAKSRQLVFQDAVEMMADALSVTLEEVRFTTEFGTATQDLHLGYMDIPKGMVCGIKCLWQGIFEGRPLIEIGLLWRLGQSMEPDWPITEGYVMEVRGIPNVKLRYELEYPEDRNDFDAHTANPPVNAIKAVVAAKPGLVTIADLPLVTARSVKRAG</sequence>
<evidence type="ECO:0000313" key="2">
    <source>
        <dbReference type="EMBL" id="MBB5685915.1"/>
    </source>
</evidence>
<dbReference type="CDD" id="cd24146">
    <property type="entry name" value="nat-AmDH_N_like"/>
    <property type="match status" value="1"/>
</dbReference>
<reference evidence="2 3" key="1">
    <citation type="submission" date="2020-08" db="EMBL/GenBank/DDBJ databases">
        <title>Genomic Encyclopedia of Type Strains, Phase IV (KMG-IV): sequencing the most valuable type-strain genomes for metagenomic binning, comparative biology and taxonomic classification.</title>
        <authorList>
            <person name="Goeker M."/>
        </authorList>
    </citation>
    <scope>NUCLEOTIDE SEQUENCE [LARGE SCALE GENOMIC DNA]</scope>
    <source>
        <strain evidence="2 3">DSM 25079</strain>
    </source>
</reference>
<evidence type="ECO:0000259" key="1">
    <source>
        <dbReference type="Pfam" id="PF19328"/>
    </source>
</evidence>
<dbReference type="InterPro" id="IPR045760">
    <property type="entry name" value="DAP_DH_C"/>
</dbReference>
<dbReference type="Pfam" id="PF19328">
    <property type="entry name" value="DAP_DH_C"/>
    <property type="match status" value="1"/>
</dbReference>
<dbReference type="Gene3D" id="3.40.50.720">
    <property type="entry name" value="NAD(P)-binding Rossmann-like Domain"/>
    <property type="match status" value="1"/>
</dbReference>
<feature type="domain" description="2,4-diaminopentanoate dehydrogenase C-terminal" evidence="1">
    <location>
        <begin position="139"/>
        <end position="334"/>
    </location>
</feature>
<keyword evidence="3" id="KW-1185">Reference proteome</keyword>
<dbReference type="AlphaFoldDB" id="A0A7W9AHR3"/>
<proteinExistence type="predicted"/>
<dbReference type="EMBL" id="JACIJC010000003">
    <property type="protein sequence ID" value="MBB5685915.1"/>
    <property type="molecule type" value="Genomic_DNA"/>
</dbReference>
<protein>
    <recommendedName>
        <fullName evidence="1">2,4-diaminopentanoate dehydrogenase C-terminal domain-containing protein</fullName>
    </recommendedName>
</protein>
<gene>
    <name evidence="2" type="ORF">FHS49_001931</name>
</gene>